<keyword evidence="5" id="KW-1133">Transmembrane helix</keyword>
<evidence type="ECO:0000256" key="2">
    <source>
        <dbReference type="ARBA" id="ARBA00007400"/>
    </source>
</evidence>
<dbReference type="RefSeq" id="WP_087322542.1">
    <property type="nucleotide sequence ID" value="NZ_NFLX01000019.1"/>
</dbReference>
<dbReference type="AlphaFoldDB" id="A0A1Y4VDQ4"/>
<comment type="similarity">
    <text evidence="2">Belongs to the acyltransferase 3 family.</text>
</comment>
<sequence>MEASQRIDIYDYMKCIAIIIVVIGHLYNISYDAETLGSSTRSLVCVFINVSEMPLFFFLCGLFARPQSKIKDIGLKLLDKARQLLLPFISCSILATLLIRHSDITHMIQDQHKFGYWFLESLFEFYILFYVFSYLVRKVTRPIFRVSAYAILVIMAYLIAKVAMYIDLTYANYINAYALKEFFIFFIFGQLFMTYQETIIKFIASYHSVLFAFSIVLIPCVLVINKTGEVNLLISNWLMGISVVYVIYSLVVAYKETFPEVIQKTMLYIGRHTLDIYVLHFFFLPRNQSWISSLLGIENGISHNILFELFGGVALALIIISGCLILSSIIRLSKLLSVVFLGDKINIYANKDNLRFG</sequence>
<comment type="subcellular location">
    <subcellularLocation>
        <location evidence="1">Cell membrane</location>
        <topology evidence="1">Multi-pass membrane protein</topology>
    </subcellularLocation>
</comment>
<dbReference type="Pfam" id="PF01757">
    <property type="entry name" value="Acyl_transf_3"/>
    <property type="match status" value="1"/>
</dbReference>
<keyword evidence="6" id="KW-0472">Membrane</keyword>
<keyword evidence="3" id="KW-1003">Cell membrane</keyword>
<keyword evidence="7" id="KW-0012">Acyltransferase</keyword>
<name>A0A1Y4VDQ4_9BACE</name>
<dbReference type="PANTHER" id="PTHR40074:SF2">
    <property type="entry name" value="O-ACETYLTRANSFERASE WECH"/>
    <property type="match status" value="1"/>
</dbReference>
<accession>A0A1Y4VDQ4</accession>
<dbReference type="EMBL" id="QRNE01000086">
    <property type="protein sequence ID" value="RHK24245.1"/>
    <property type="molecule type" value="Genomic_DNA"/>
</dbReference>
<proteinExistence type="inferred from homology"/>
<evidence type="ECO:0000313" key="7">
    <source>
        <dbReference type="EMBL" id="RHK24245.1"/>
    </source>
</evidence>
<dbReference type="InterPro" id="IPR002656">
    <property type="entry name" value="Acyl_transf_3_dom"/>
</dbReference>
<protein>
    <submittedName>
        <fullName evidence="7">Acyltransferase</fullName>
    </submittedName>
</protein>
<evidence type="ECO:0000256" key="5">
    <source>
        <dbReference type="ARBA" id="ARBA00022989"/>
    </source>
</evidence>
<evidence type="ECO:0000256" key="1">
    <source>
        <dbReference type="ARBA" id="ARBA00004651"/>
    </source>
</evidence>
<dbReference type="GO" id="GO:0005886">
    <property type="term" value="C:plasma membrane"/>
    <property type="evidence" value="ECO:0007669"/>
    <property type="project" value="UniProtKB-SubCell"/>
</dbReference>
<evidence type="ECO:0000256" key="6">
    <source>
        <dbReference type="ARBA" id="ARBA00023136"/>
    </source>
</evidence>
<dbReference type="Proteomes" id="UP000285503">
    <property type="component" value="Unassembled WGS sequence"/>
</dbReference>
<organism evidence="7 8">
    <name type="scientific">Bacteroides xylanisolvens</name>
    <dbReference type="NCBI Taxonomy" id="371601"/>
    <lineage>
        <taxon>Bacteria</taxon>
        <taxon>Pseudomonadati</taxon>
        <taxon>Bacteroidota</taxon>
        <taxon>Bacteroidia</taxon>
        <taxon>Bacteroidales</taxon>
        <taxon>Bacteroidaceae</taxon>
        <taxon>Bacteroides</taxon>
    </lineage>
</organism>
<keyword evidence="7" id="KW-0808">Transferase</keyword>
<evidence type="ECO:0000256" key="4">
    <source>
        <dbReference type="ARBA" id="ARBA00022692"/>
    </source>
</evidence>
<reference evidence="7 8" key="1">
    <citation type="submission" date="2018-08" db="EMBL/GenBank/DDBJ databases">
        <title>A genome reference for cultivated species of the human gut microbiota.</title>
        <authorList>
            <person name="Zou Y."/>
            <person name="Xue W."/>
            <person name="Luo G."/>
        </authorList>
    </citation>
    <scope>NUCLEOTIDE SEQUENCE [LARGE SCALE GENOMIC DNA]</scope>
    <source>
        <strain evidence="7 8">AF46-11NS</strain>
    </source>
</reference>
<comment type="caution">
    <text evidence="7">The sequence shown here is derived from an EMBL/GenBank/DDBJ whole genome shotgun (WGS) entry which is preliminary data.</text>
</comment>
<dbReference type="PANTHER" id="PTHR40074">
    <property type="entry name" value="O-ACETYLTRANSFERASE WECH"/>
    <property type="match status" value="1"/>
</dbReference>
<dbReference type="GO" id="GO:0009246">
    <property type="term" value="P:enterobacterial common antigen biosynthetic process"/>
    <property type="evidence" value="ECO:0007669"/>
    <property type="project" value="TreeGrafter"/>
</dbReference>
<gene>
    <name evidence="7" type="ORF">DW075_15080</name>
</gene>
<keyword evidence="4" id="KW-0812">Transmembrane</keyword>
<evidence type="ECO:0000256" key="3">
    <source>
        <dbReference type="ARBA" id="ARBA00022475"/>
    </source>
</evidence>
<evidence type="ECO:0000313" key="8">
    <source>
        <dbReference type="Proteomes" id="UP000285503"/>
    </source>
</evidence>
<dbReference type="GO" id="GO:0016413">
    <property type="term" value="F:O-acetyltransferase activity"/>
    <property type="evidence" value="ECO:0007669"/>
    <property type="project" value="TreeGrafter"/>
</dbReference>